<dbReference type="NCBIfam" id="TIGR04416">
    <property type="entry name" value="group_II_RT_mat"/>
    <property type="match status" value="1"/>
</dbReference>
<dbReference type="AlphaFoldDB" id="A0A2A7BIT1"/>
<dbReference type="InterPro" id="IPR000477">
    <property type="entry name" value="RT_dom"/>
</dbReference>
<dbReference type="Gene3D" id="1.10.30.50">
    <property type="match status" value="1"/>
</dbReference>
<evidence type="ECO:0000313" key="1">
    <source>
        <dbReference type="EMBL" id="PDY33869.1"/>
    </source>
</evidence>
<dbReference type="GO" id="GO:0003964">
    <property type="term" value="F:RNA-directed DNA polymerase activity"/>
    <property type="evidence" value="ECO:0007669"/>
    <property type="project" value="UniProtKB-KW"/>
</dbReference>
<keyword evidence="1" id="KW-0695">RNA-directed DNA polymerase</keyword>
<accession>A0A2A7BIT1</accession>
<dbReference type="InterPro" id="IPR003615">
    <property type="entry name" value="HNH_nuc"/>
</dbReference>
<dbReference type="Pfam" id="PF00078">
    <property type="entry name" value="RVT_1"/>
    <property type="match status" value="1"/>
</dbReference>
<organism evidence="1 2">
    <name type="scientific">Bacillus wiedmannii</name>
    <dbReference type="NCBI Taxonomy" id="1890302"/>
    <lineage>
        <taxon>Bacteria</taxon>
        <taxon>Bacillati</taxon>
        <taxon>Bacillota</taxon>
        <taxon>Bacilli</taxon>
        <taxon>Bacillales</taxon>
        <taxon>Bacillaceae</taxon>
        <taxon>Bacillus</taxon>
        <taxon>Bacillus cereus group</taxon>
    </lineage>
</organism>
<keyword evidence="1" id="KW-0548">Nucleotidyltransferase</keyword>
<protein>
    <submittedName>
        <fullName evidence="1">Group II intron reverse transcriptase/maturase</fullName>
    </submittedName>
</protein>
<name>A0A2A7BIT1_9BACI</name>
<dbReference type="Proteomes" id="UP000220111">
    <property type="component" value="Unassembled WGS sequence"/>
</dbReference>
<sequence length="670" mass="77696">MTNLANNPKDSKIRHSEYYEMTEEFDSLYQKATQSGHFSNLMDIIASKDNVLLAYRNIKRNKGSHTASIDGITIRDLEKMSQQKFISFVQKRFRWYMPRKVRRKSIPKPNGKMRPLGIPSIWDRIAQQCVLQVLEPICEAHFCTRSYGFRPNRSAENAIADCAMRINQQNLHYVVDVDIKSFFDEVNHSKLISQLWTLGIRDRKLLKIIKLMMKAPIVMEDRSIVIPTKGTPQGGILSPLLANVNLNEFDWWISNQWETTCVASDKIMIRDGRKDRTNQIKQLSKTKLKQVYIVRYADDFKLLTDKKSNAIKLYHASKNWLEERLKLPISDEKSKITNLRKQKSEFLGFTLKVVKKGSGKWKKHVKKKGNLLPKEKRNLYKNGERETKFIMESDISPKALKQIRTQLKERIKKIAKAPNSIAKVAELNKFNSMVIGIHNYYELATNVSLNLRSIGRDMDNTMRNRLRTGQTRSKTTKEYTRNGSYAGKDKGILKYFKQNKKALRYYMERPVIPVSLIQSKPPMMKKNSINKYTPEGRSLIHKKLENGVAEGELRWFRNNPITGIRGSIELNDNRISLYVAQVGKCVVSGIRLNPHQMHVHHKNLWSQTKDDSYKNLAILHPRIHQLVHATSAETIRKIIKQFILTDKQIDRLNKLRELVGNATVSQLPAQ</sequence>
<dbReference type="RefSeq" id="WP_097816323.1">
    <property type="nucleotide sequence ID" value="NZ_NVGQ01000093.1"/>
</dbReference>
<dbReference type="PANTHER" id="PTHR34047:SF8">
    <property type="entry name" value="PROTEIN YKFC"/>
    <property type="match status" value="1"/>
</dbReference>
<dbReference type="PROSITE" id="PS50878">
    <property type="entry name" value="RT_POL"/>
    <property type="match status" value="1"/>
</dbReference>
<evidence type="ECO:0000313" key="2">
    <source>
        <dbReference type="Proteomes" id="UP000220111"/>
    </source>
</evidence>
<dbReference type="EMBL" id="NVPQ01000165">
    <property type="protein sequence ID" value="PDY33869.1"/>
    <property type="molecule type" value="Genomic_DNA"/>
</dbReference>
<keyword evidence="1" id="KW-0808">Transferase</keyword>
<dbReference type="InterPro" id="IPR051083">
    <property type="entry name" value="GrpII_Intron_Splice-Mob/Def"/>
</dbReference>
<dbReference type="CDD" id="cd01651">
    <property type="entry name" value="RT_G2_intron"/>
    <property type="match status" value="1"/>
</dbReference>
<proteinExistence type="predicted"/>
<dbReference type="InterPro" id="IPR043502">
    <property type="entry name" value="DNA/RNA_pol_sf"/>
</dbReference>
<reference evidence="1 2" key="1">
    <citation type="submission" date="2017-09" db="EMBL/GenBank/DDBJ databases">
        <title>Large-scale bioinformatics analysis of Bacillus genomes uncovers conserved roles of natural products in bacterial physiology.</title>
        <authorList>
            <consortium name="Agbiome Team Llc"/>
            <person name="Bleich R.M."/>
            <person name="Grubbs K.J."/>
            <person name="Santa Maria K.C."/>
            <person name="Allen S.E."/>
            <person name="Farag S."/>
            <person name="Shank E.A."/>
            <person name="Bowers A."/>
        </authorList>
    </citation>
    <scope>NUCLEOTIDE SEQUENCE [LARGE SCALE GENOMIC DNA]</scope>
    <source>
        <strain evidence="1 2">AFS098222</strain>
    </source>
</reference>
<dbReference type="CDD" id="cd00085">
    <property type="entry name" value="HNHc"/>
    <property type="match status" value="1"/>
</dbReference>
<dbReference type="PANTHER" id="PTHR34047">
    <property type="entry name" value="NUCLEAR INTRON MATURASE 1, MITOCHONDRIAL-RELATED"/>
    <property type="match status" value="1"/>
</dbReference>
<dbReference type="SMART" id="SM00507">
    <property type="entry name" value="HNHc"/>
    <property type="match status" value="1"/>
</dbReference>
<dbReference type="InterPro" id="IPR030931">
    <property type="entry name" value="Group_II_RT_mat"/>
</dbReference>
<comment type="caution">
    <text evidence="1">The sequence shown here is derived from an EMBL/GenBank/DDBJ whole genome shotgun (WGS) entry which is preliminary data.</text>
</comment>
<dbReference type="SUPFAM" id="SSF56672">
    <property type="entry name" value="DNA/RNA polymerases"/>
    <property type="match status" value="1"/>
</dbReference>
<gene>
    <name evidence="1" type="primary">ltrA</name>
    <name evidence="1" type="ORF">COO17_28795</name>
</gene>